<feature type="transmembrane region" description="Helical" evidence="2">
    <location>
        <begin position="189"/>
        <end position="209"/>
    </location>
</feature>
<feature type="transmembrane region" description="Helical" evidence="2">
    <location>
        <begin position="426"/>
        <end position="445"/>
    </location>
</feature>
<evidence type="ECO:0000256" key="1">
    <source>
        <dbReference type="SAM" id="MobiDB-lite"/>
    </source>
</evidence>
<evidence type="ECO:0000313" key="4">
    <source>
        <dbReference type="Proteomes" id="UP000306196"/>
    </source>
</evidence>
<feature type="transmembrane region" description="Helical" evidence="2">
    <location>
        <begin position="386"/>
        <end position="405"/>
    </location>
</feature>
<dbReference type="PANTHER" id="PTHR13325:SF3">
    <property type="entry name" value="MEMBRANE-BOUND TRANSCRIPTION FACTOR SITE-2 PROTEASE"/>
    <property type="match status" value="1"/>
</dbReference>
<sequence>MNRPPTFDESWHRVEDRRVCLRPGVEIFPQRFRGMRWYVVQDSLGNRFFRIRPPAYRFICELERSGTVGGAWERSLKNSPEEAPGQGEVVQLLSQLHQSGLLRSDLGGDVTALFEAQQKEQRRQVTAQWANLFFLRIPLINPDRFLQRTLPAVGWLISKLGLVIWLLLLVLGVKAVAENWQQFRAESGGLLGAANLPWLYAAIIVIKGLHEYGHGYFCRKFGGEVPQMGIMLLLFNPLPYVDASSSWAFREKSKRALVGAAGMIVEILLASVAAIVWANTREGIEHAIAYNVIIIASVGTLLFNLNPLLRFDGYHILSDLLEVPNLQSRASRTALYLLEKYVFRVPNTANPAETRVETFWLTFYFVASFIYRILLLVGILLLVSGWFFIIGILLAIGFFVLWLVVPVFKAIKYLLTSPRLEGRRHVAAAICLGLVMVLGAAISLVPMPSHFRANGVIRSDPFARVYAGSAGDLVEMLVPSGTVVVEGQPLVRMVSFDLDQEIKLLQLDLRRLETLKRDALETDPVRHLSLQEYQQALVVRQQKLADQKASLLVRAPVAGRWISPELGTVVGATLQRGTELGVVQGEEKFYMAAVVRQAEVARLFGGNIQKTGVKVRGQEAKTLAVSDLQAIPADHPGENGRQNSNQPQAQGVAGMDAGRQAMSSEPFFEVRAFLVPDSTCMLVHGQQGIARLDLPWEPLLSQWLRSLRQLFQRNYRV</sequence>
<dbReference type="RefSeq" id="WP_138084944.1">
    <property type="nucleotide sequence ID" value="NZ_VAUV01000003.1"/>
</dbReference>
<evidence type="ECO:0000313" key="3">
    <source>
        <dbReference type="EMBL" id="TLD71940.1"/>
    </source>
</evidence>
<dbReference type="GO" id="GO:0004222">
    <property type="term" value="F:metalloendopeptidase activity"/>
    <property type="evidence" value="ECO:0007669"/>
    <property type="project" value="InterPro"/>
</dbReference>
<gene>
    <name evidence="3" type="ORF">FEM03_04240</name>
</gene>
<feature type="transmembrane region" description="Helical" evidence="2">
    <location>
        <begin position="229"/>
        <end position="249"/>
    </location>
</feature>
<dbReference type="GO" id="GO:0005737">
    <property type="term" value="C:cytoplasm"/>
    <property type="evidence" value="ECO:0007669"/>
    <property type="project" value="TreeGrafter"/>
</dbReference>
<dbReference type="AlphaFoldDB" id="A0A5R8KI68"/>
<feature type="region of interest" description="Disordered" evidence="1">
    <location>
        <begin position="631"/>
        <end position="656"/>
    </location>
</feature>
<keyword evidence="4" id="KW-1185">Reference proteome</keyword>
<dbReference type="OrthoDB" id="9800627at2"/>
<keyword evidence="2" id="KW-1133">Transmembrane helix</keyword>
<comment type="caution">
    <text evidence="3">The sequence shown here is derived from an EMBL/GenBank/DDBJ whole genome shotgun (WGS) entry which is preliminary data.</text>
</comment>
<feature type="transmembrane region" description="Helical" evidence="2">
    <location>
        <begin position="152"/>
        <end position="177"/>
    </location>
</feature>
<dbReference type="GO" id="GO:0016020">
    <property type="term" value="C:membrane"/>
    <property type="evidence" value="ECO:0007669"/>
    <property type="project" value="InterPro"/>
</dbReference>
<name>A0A5R8KI68_9BACT</name>
<organism evidence="3 4">
    <name type="scientific">Phragmitibacter flavus</name>
    <dbReference type="NCBI Taxonomy" id="2576071"/>
    <lineage>
        <taxon>Bacteria</taxon>
        <taxon>Pseudomonadati</taxon>
        <taxon>Verrucomicrobiota</taxon>
        <taxon>Verrucomicrobiia</taxon>
        <taxon>Verrucomicrobiales</taxon>
        <taxon>Verrucomicrobiaceae</taxon>
        <taxon>Phragmitibacter</taxon>
    </lineage>
</organism>
<dbReference type="PANTHER" id="PTHR13325">
    <property type="entry name" value="PROTEASE M50 MEMBRANE-BOUND TRANSCRIPTION FACTOR SITE 2 PROTEASE"/>
    <property type="match status" value="1"/>
</dbReference>
<evidence type="ECO:0000256" key="2">
    <source>
        <dbReference type="SAM" id="Phobius"/>
    </source>
</evidence>
<dbReference type="GO" id="GO:0031293">
    <property type="term" value="P:membrane protein intracellular domain proteolysis"/>
    <property type="evidence" value="ECO:0007669"/>
    <property type="project" value="TreeGrafter"/>
</dbReference>
<protein>
    <submittedName>
        <fullName evidence="3">Peptidase M50</fullName>
    </submittedName>
</protein>
<dbReference type="InterPro" id="IPR001193">
    <property type="entry name" value="MBTPS2"/>
</dbReference>
<feature type="transmembrane region" description="Helical" evidence="2">
    <location>
        <begin position="256"/>
        <end position="276"/>
    </location>
</feature>
<keyword evidence="2" id="KW-0812">Transmembrane</keyword>
<keyword evidence="2" id="KW-0472">Membrane</keyword>
<dbReference type="EMBL" id="VAUV01000003">
    <property type="protein sequence ID" value="TLD71940.1"/>
    <property type="molecule type" value="Genomic_DNA"/>
</dbReference>
<feature type="compositionally biased region" description="Polar residues" evidence="1">
    <location>
        <begin position="640"/>
        <end position="649"/>
    </location>
</feature>
<proteinExistence type="predicted"/>
<feature type="transmembrane region" description="Helical" evidence="2">
    <location>
        <begin position="288"/>
        <end position="309"/>
    </location>
</feature>
<reference evidence="3 4" key="1">
    <citation type="submission" date="2019-05" db="EMBL/GenBank/DDBJ databases">
        <title>Verrucobacter flavum gen. nov., sp. nov. a new member of the family Verrucomicrobiaceae.</title>
        <authorList>
            <person name="Szuroczki S."/>
            <person name="Abbaszade G."/>
            <person name="Szabo A."/>
            <person name="Felfoldi T."/>
            <person name="Schumann P."/>
            <person name="Boka K."/>
            <person name="Keki Z."/>
            <person name="Toumi M."/>
            <person name="Toth E."/>
        </authorList>
    </citation>
    <scope>NUCLEOTIDE SEQUENCE [LARGE SCALE GENOMIC DNA]</scope>
    <source>
        <strain evidence="3 4">MG-N-17</strain>
    </source>
</reference>
<dbReference type="CDD" id="cd05709">
    <property type="entry name" value="S2P-M50"/>
    <property type="match status" value="1"/>
</dbReference>
<dbReference type="Proteomes" id="UP000306196">
    <property type="component" value="Unassembled WGS sequence"/>
</dbReference>
<feature type="transmembrane region" description="Helical" evidence="2">
    <location>
        <begin position="359"/>
        <end position="380"/>
    </location>
</feature>
<accession>A0A5R8KI68</accession>